<dbReference type="AlphaFoldDB" id="A0AAE2ZZJ7"/>
<feature type="transmembrane region" description="Helical" evidence="1">
    <location>
        <begin position="30"/>
        <end position="48"/>
    </location>
</feature>
<dbReference type="EMBL" id="JAJEPV010000032">
    <property type="protein sequence ID" value="MCC2120401.1"/>
    <property type="molecule type" value="Genomic_DNA"/>
</dbReference>
<gene>
    <name evidence="2" type="ORF">LKD75_12520</name>
</gene>
<dbReference type="RefSeq" id="WP_117465691.1">
    <property type="nucleotide sequence ID" value="NZ_JAJEPV010000032.1"/>
</dbReference>
<keyword evidence="3" id="KW-1185">Reference proteome</keyword>
<evidence type="ECO:0000256" key="1">
    <source>
        <dbReference type="SAM" id="Phobius"/>
    </source>
</evidence>
<keyword evidence="1" id="KW-0812">Transmembrane</keyword>
<organism evidence="2 3">
    <name type="scientific">Waltera acetigignens</name>
    <dbReference type="NCBI Taxonomy" id="2981769"/>
    <lineage>
        <taxon>Bacteria</taxon>
        <taxon>Bacillati</taxon>
        <taxon>Bacillota</taxon>
        <taxon>Clostridia</taxon>
        <taxon>Lachnospirales</taxon>
        <taxon>Lachnospiraceae</taxon>
        <taxon>Waltera</taxon>
    </lineage>
</organism>
<evidence type="ECO:0000313" key="2">
    <source>
        <dbReference type="EMBL" id="MCC2120401.1"/>
    </source>
</evidence>
<keyword evidence="1" id="KW-0472">Membrane</keyword>
<keyword evidence="1" id="KW-1133">Transmembrane helix</keyword>
<accession>A0AAE2ZZJ7</accession>
<name>A0AAE2ZZJ7_9FIRM</name>
<feature type="transmembrane region" description="Helical" evidence="1">
    <location>
        <begin position="54"/>
        <end position="71"/>
    </location>
</feature>
<dbReference type="Proteomes" id="UP001197795">
    <property type="component" value="Unassembled WGS sequence"/>
</dbReference>
<evidence type="ECO:0000313" key="3">
    <source>
        <dbReference type="Proteomes" id="UP001197795"/>
    </source>
</evidence>
<proteinExistence type="predicted"/>
<sequence length="194" mass="22239">MQFKRMFTTDAYRGTRGYLRTQKIYEILRTVLYFAISLSLFIAGWVSTGSRENLLTIVAVLGCLPACKSLVEMFMFLRYRGCDEQVAAKIAAHTEGLTTLYDMVFTSYEKNYVIYHLTVCGNTVCGYTTDPKFAEQAFYKHIQDILKKDNYREVSVKIFNDLDKYLTRCDQLKELSSQPELSAGICQTLKSVSL</sequence>
<comment type="caution">
    <text evidence="2">The sequence shown here is derived from an EMBL/GenBank/DDBJ whole genome shotgun (WGS) entry which is preliminary data.</text>
</comment>
<reference evidence="2 3" key="1">
    <citation type="submission" date="2021-10" db="EMBL/GenBank/DDBJ databases">
        <title>Anaerobic single-cell dispensing facilitates the cultivation of human gut bacteria.</title>
        <authorList>
            <person name="Afrizal A."/>
        </authorList>
    </citation>
    <scope>NUCLEOTIDE SEQUENCE [LARGE SCALE GENOMIC DNA]</scope>
    <source>
        <strain evidence="2 3">CLA-AA-H273</strain>
    </source>
</reference>
<protein>
    <submittedName>
        <fullName evidence="2">Uncharacterized protein</fullName>
    </submittedName>
</protein>